<proteinExistence type="inferred from homology"/>
<evidence type="ECO:0008006" key="8">
    <source>
        <dbReference type="Google" id="ProtNLM"/>
    </source>
</evidence>
<evidence type="ECO:0000313" key="7">
    <source>
        <dbReference type="Proteomes" id="UP000070412"/>
    </source>
</evidence>
<keyword evidence="3" id="KW-0551">Lipid droplet</keyword>
<evidence type="ECO:0000256" key="2">
    <source>
        <dbReference type="ARBA" id="ARBA00006311"/>
    </source>
</evidence>
<dbReference type="InterPro" id="IPR004279">
    <property type="entry name" value="Perilipin"/>
</dbReference>
<comment type="subcellular location">
    <subcellularLocation>
        <location evidence="1">Lipid droplet</location>
    </subcellularLocation>
</comment>
<protein>
    <recommendedName>
        <fullName evidence="8">Perilipin-like protein</fullName>
    </recommendedName>
</protein>
<name>A0A834REW2_SARSC</name>
<dbReference type="OrthoDB" id="376826at2759"/>
<sequence>MSEKIKSTDLQPIHLEFVNRLMAFTLIHQILTIADQSYERIKTSNSLINSTFDHVESLAKNFAKPMLHTFEKPIHVADNLACQSLDRLQSSVRSVSDRIGVDQMQKRMGITVDYVQNNMKQIQKMIDQSMNQTRTMIEMFRKQTSQHVHSMMNMSETFIRSIDNSLNAAENLLDRLLPASNNDSDPSPNESSQSDETSKINDPQQPLKHLFQRMVRFSDKLRRRSWQHLEKKYLILIQQHVQNVWQNTWAMASQSTAKLSTVDNAAASTTAAAAAAIENTENINREQKSD</sequence>
<keyword evidence="7" id="KW-1185">Reference proteome</keyword>
<dbReference type="Pfam" id="PF03036">
    <property type="entry name" value="Perilipin"/>
    <property type="match status" value="1"/>
</dbReference>
<evidence type="ECO:0000256" key="3">
    <source>
        <dbReference type="ARBA" id="ARBA00022677"/>
    </source>
</evidence>
<dbReference type="GO" id="GO:0005811">
    <property type="term" value="C:lipid droplet"/>
    <property type="evidence" value="ECO:0007669"/>
    <property type="project" value="UniProtKB-SubCell"/>
</dbReference>
<gene>
    <name evidence="5" type="ORF">SSS_6064</name>
</gene>
<dbReference type="GO" id="GO:0019915">
    <property type="term" value="P:lipid storage"/>
    <property type="evidence" value="ECO:0007669"/>
    <property type="project" value="TreeGrafter"/>
</dbReference>
<dbReference type="AlphaFoldDB" id="A0A834REW2"/>
<dbReference type="PANTHER" id="PTHR14024:SF49">
    <property type="entry name" value="LIPID STORAGE DROPLETS SURFACE-BINDING PROTEIN 1"/>
    <property type="match status" value="1"/>
</dbReference>
<dbReference type="EnsemblMetazoa" id="SSS_6064s_mrna">
    <property type="protein sequence ID" value="KAF7495940.1"/>
    <property type="gene ID" value="SSS_6064"/>
</dbReference>
<feature type="compositionally biased region" description="Low complexity" evidence="4">
    <location>
        <begin position="178"/>
        <end position="195"/>
    </location>
</feature>
<dbReference type="Proteomes" id="UP000070412">
    <property type="component" value="Unassembled WGS sequence"/>
</dbReference>
<dbReference type="EMBL" id="WVUK01000043">
    <property type="protein sequence ID" value="KAF7495940.1"/>
    <property type="molecule type" value="Genomic_DNA"/>
</dbReference>
<evidence type="ECO:0000256" key="4">
    <source>
        <dbReference type="SAM" id="MobiDB-lite"/>
    </source>
</evidence>
<evidence type="ECO:0000313" key="6">
    <source>
        <dbReference type="EnsemblMetazoa" id="KAF7495940.1"/>
    </source>
</evidence>
<feature type="region of interest" description="Disordered" evidence="4">
    <location>
        <begin position="177"/>
        <end position="207"/>
    </location>
</feature>
<dbReference type="GO" id="GO:0010890">
    <property type="term" value="P:positive regulation of triglyceride storage"/>
    <property type="evidence" value="ECO:0007669"/>
    <property type="project" value="TreeGrafter"/>
</dbReference>
<dbReference type="OMA" id="TCSPFGT"/>
<reference evidence="6" key="3">
    <citation type="submission" date="2022-06" db="UniProtKB">
        <authorList>
            <consortium name="EnsemblMetazoa"/>
        </authorList>
    </citation>
    <scope>IDENTIFICATION</scope>
</reference>
<reference evidence="7" key="1">
    <citation type="journal article" date="2020" name="PLoS Negl. Trop. Dis.">
        <title>High-quality nuclear genome for Sarcoptes scabiei-A critical resource for a neglected parasite.</title>
        <authorList>
            <person name="Korhonen P.K."/>
            <person name="Gasser R.B."/>
            <person name="Ma G."/>
            <person name="Wang T."/>
            <person name="Stroehlein A.J."/>
            <person name="Young N.D."/>
            <person name="Ang C.S."/>
            <person name="Fernando D.D."/>
            <person name="Lu H.C."/>
            <person name="Taylor S."/>
            <person name="Reynolds S.L."/>
            <person name="Mofiz E."/>
            <person name="Najaraj S.H."/>
            <person name="Gowda H."/>
            <person name="Madugundu A."/>
            <person name="Renuse S."/>
            <person name="Holt D."/>
            <person name="Pandey A."/>
            <person name="Papenfuss A.T."/>
            <person name="Fischer K."/>
        </authorList>
    </citation>
    <scope>NUCLEOTIDE SEQUENCE [LARGE SCALE GENOMIC DNA]</scope>
</reference>
<evidence type="ECO:0000256" key="1">
    <source>
        <dbReference type="ARBA" id="ARBA00004502"/>
    </source>
</evidence>
<reference evidence="5" key="2">
    <citation type="submission" date="2020-01" db="EMBL/GenBank/DDBJ databases">
        <authorList>
            <person name="Korhonen P.K.K."/>
            <person name="Guangxu M.G."/>
            <person name="Wang T.W."/>
            <person name="Stroehlein A.J.S."/>
            <person name="Young N.D."/>
            <person name="Ang C.-S.A."/>
            <person name="Fernando D.W.F."/>
            <person name="Lu H.L."/>
            <person name="Taylor S.T."/>
            <person name="Ehtesham M.E.M."/>
            <person name="Najaraj S.H.N."/>
            <person name="Harsha G.H.G."/>
            <person name="Madugundu A.M."/>
            <person name="Renuse S.R."/>
            <person name="Holt D.H."/>
            <person name="Pandey A.P."/>
            <person name="Papenfuss A.P."/>
            <person name="Gasser R.B.G."/>
            <person name="Fischer K.F."/>
        </authorList>
    </citation>
    <scope>NUCLEOTIDE SEQUENCE</scope>
    <source>
        <strain evidence="5">SSS_KF_BRIS2020</strain>
    </source>
</reference>
<accession>A0A834REW2</accession>
<dbReference type="PANTHER" id="PTHR14024">
    <property type="entry name" value="PERILIPIN"/>
    <property type="match status" value="1"/>
</dbReference>
<organism evidence="5">
    <name type="scientific">Sarcoptes scabiei</name>
    <name type="common">Itch mite</name>
    <name type="synonym">Acarus scabiei</name>
    <dbReference type="NCBI Taxonomy" id="52283"/>
    <lineage>
        <taxon>Eukaryota</taxon>
        <taxon>Metazoa</taxon>
        <taxon>Ecdysozoa</taxon>
        <taxon>Arthropoda</taxon>
        <taxon>Chelicerata</taxon>
        <taxon>Arachnida</taxon>
        <taxon>Acari</taxon>
        <taxon>Acariformes</taxon>
        <taxon>Sarcoptiformes</taxon>
        <taxon>Astigmata</taxon>
        <taxon>Psoroptidia</taxon>
        <taxon>Sarcoptoidea</taxon>
        <taxon>Sarcoptidae</taxon>
        <taxon>Sarcoptinae</taxon>
        <taxon>Sarcoptes</taxon>
    </lineage>
</organism>
<comment type="similarity">
    <text evidence="2">Belongs to the perilipin family.</text>
</comment>
<dbReference type="GO" id="GO:0005829">
    <property type="term" value="C:cytosol"/>
    <property type="evidence" value="ECO:0007669"/>
    <property type="project" value="TreeGrafter"/>
</dbReference>
<evidence type="ECO:0000313" key="5">
    <source>
        <dbReference type="EMBL" id="KAF7495940.1"/>
    </source>
</evidence>